<comment type="caution">
    <text evidence="3">The sequence shown here is derived from an EMBL/GenBank/DDBJ whole genome shotgun (WGS) entry which is preliminary data.</text>
</comment>
<protein>
    <submittedName>
        <fullName evidence="3">Uncharacterized protein</fullName>
    </submittedName>
</protein>
<dbReference type="EMBL" id="JAVDRF010000016">
    <property type="protein sequence ID" value="MDR6539335.1"/>
    <property type="molecule type" value="Genomic_DNA"/>
</dbReference>
<feature type="region of interest" description="Disordered" evidence="1">
    <location>
        <begin position="1"/>
        <end position="27"/>
    </location>
</feature>
<evidence type="ECO:0000313" key="3">
    <source>
        <dbReference type="EMBL" id="MDR6539335.1"/>
    </source>
</evidence>
<feature type="transmembrane region" description="Helical" evidence="2">
    <location>
        <begin position="39"/>
        <end position="60"/>
    </location>
</feature>
<organism evidence="3 4">
    <name type="scientific">Variovorax soli</name>
    <dbReference type="NCBI Taxonomy" id="376815"/>
    <lineage>
        <taxon>Bacteria</taxon>
        <taxon>Pseudomonadati</taxon>
        <taxon>Pseudomonadota</taxon>
        <taxon>Betaproteobacteria</taxon>
        <taxon>Burkholderiales</taxon>
        <taxon>Comamonadaceae</taxon>
        <taxon>Variovorax</taxon>
    </lineage>
</organism>
<keyword evidence="2" id="KW-0472">Membrane</keyword>
<keyword evidence="2" id="KW-1133">Transmembrane helix</keyword>
<dbReference type="Proteomes" id="UP001184230">
    <property type="component" value="Unassembled WGS sequence"/>
</dbReference>
<reference evidence="3 4" key="1">
    <citation type="submission" date="2023-07" db="EMBL/GenBank/DDBJ databases">
        <title>Sorghum-associated microbial communities from plants grown in Nebraska, USA.</title>
        <authorList>
            <person name="Schachtman D."/>
        </authorList>
    </citation>
    <scope>NUCLEOTIDE SEQUENCE [LARGE SCALE GENOMIC DNA]</scope>
    <source>
        <strain evidence="3 4">DS1781</strain>
    </source>
</reference>
<evidence type="ECO:0000256" key="1">
    <source>
        <dbReference type="SAM" id="MobiDB-lite"/>
    </source>
</evidence>
<feature type="compositionally biased region" description="Basic and acidic residues" evidence="1">
    <location>
        <begin position="1"/>
        <end position="17"/>
    </location>
</feature>
<dbReference type="RefSeq" id="WP_309906938.1">
    <property type="nucleotide sequence ID" value="NZ_JAVDRF010000016.1"/>
</dbReference>
<keyword evidence="2" id="KW-0812">Transmembrane</keyword>
<evidence type="ECO:0000313" key="4">
    <source>
        <dbReference type="Proteomes" id="UP001184230"/>
    </source>
</evidence>
<sequence length="63" mass="6902">MNNEEEIGKKAALESHRAQRPRAPEAANQPALRNFGSTVWGWVAVVLILAVLLGLAGFIADWF</sequence>
<evidence type="ECO:0000256" key="2">
    <source>
        <dbReference type="SAM" id="Phobius"/>
    </source>
</evidence>
<proteinExistence type="predicted"/>
<name>A0ABU1NLI9_9BURK</name>
<gene>
    <name evidence="3" type="ORF">J2739_005131</name>
</gene>
<accession>A0ABU1NLI9</accession>
<keyword evidence="4" id="KW-1185">Reference proteome</keyword>